<keyword evidence="4" id="KW-1185">Reference proteome</keyword>
<dbReference type="Gene3D" id="3.30.420.10">
    <property type="entry name" value="Ribonuclease H-like superfamily/Ribonuclease H"/>
    <property type="match status" value="1"/>
</dbReference>
<reference evidence="3 4" key="1">
    <citation type="journal article" date="2022" name="Nat. Plants">
        <title>Genomes of leafy and leafless Platanthera orchids illuminate the evolution of mycoheterotrophy.</title>
        <authorList>
            <person name="Li M.H."/>
            <person name="Liu K.W."/>
            <person name="Li Z."/>
            <person name="Lu H.C."/>
            <person name="Ye Q.L."/>
            <person name="Zhang D."/>
            <person name="Wang J.Y."/>
            <person name="Li Y.F."/>
            <person name="Zhong Z.M."/>
            <person name="Liu X."/>
            <person name="Yu X."/>
            <person name="Liu D.K."/>
            <person name="Tu X.D."/>
            <person name="Liu B."/>
            <person name="Hao Y."/>
            <person name="Liao X.Y."/>
            <person name="Jiang Y.T."/>
            <person name="Sun W.H."/>
            <person name="Chen J."/>
            <person name="Chen Y.Q."/>
            <person name="Ai Y."/>
            <person name="Zhai J.W."/>
            <person name="Wu S.S."/>
            <person name="Zhou Z."/>
            <person name="Hsiao Y.Y."/>
            <person name="Wu W.L."/>
            <person name="Chen Y.Y."/>
            <person name="Lin Y.F."/>
            <person name="Hsu J.L."/>
            <person name="Li C.Y."/>
            <person name="Wang Z.W."/>
            <person name="Zhao X."/>
            <person name="Zhong W.Y."/>
            <person name="Ma X.K."/>
            <person name="Ma L."/>
            <person name="Huang J."/>
            <person name="Chen G.Z."/>
            <person name="Huang M.Z."/>
            <person name="Huang L."/>
            <person name="Peng D.H."/>
            <person name="Luo Y.B."/>
            <person name="Zou S.Q."/>
            <person name="Chen S.P."/>
            <person name="Lan S."/>
            <person name="Tsai W.C."/>
            <person name="Van de Peer Y."/>
            <person name="Liu Z.J."/>
        </authorList>
    </citation>
    <scope>NUCLEOTIDE SEQUENCE [LARGE SCALE GENOMIC DNA]</scope>
    <source>
        <strain evidence="3">Lor288</strain>
    </source>
</reference>
<dbReference type="EMBL" id="JBBWWR010000020">
    <property type="protein sequence ID" value="KAK8939739.1"/>
    <property type="molecule type" value="Genomic_DNA"/>
</dbReference>
<dbReference type="InterPro" id="IPR036397">
    <property type="entry name" value="RNaseH_sf"/>
</dbReference>
<feature type="coiled-coil region" evidence="1">
    <location>
        <begin position="313"/>
        <end position="347"/>
    </location>
</feature>
<keyword evidence="1" id="KW-0175">Coiled coil</keyword>
<evidence type="ECO:0000313" key="3">
    <source>
        <dbReference type="EMBL" id="KAK8939739.1"/>
    </source>
</evidence>
<proteinExistence type="predicted"/>
<feature type="region of interest" description="Disordered" evidence="2">
    <location>
        <begin position="1"/>
        <end position="25"/>
    </location>
</feature>
<protein>
    <submittedName>
        <fullName evidence="3">Oligoribonuclease</fullName>
    </submittedName>
</protein>
<evidence type="ECO:0000313" key="4">
    <source>
        <dbReference type="Proteomes" id="UP001412067"/>
    </source>
</evidence>
<dbReference type="Proteomes" id="UP001412067">
    <property type="component" value="Unassembled WGS sequence"/>
</dbReference>
<sequence>MHVFLRSSLPRDSCGDASSAMRDFPRSSPCARNAAILPPFDARAYRLFRRVRISYTLLDDSFRSLQERKKNNKRLRERAVITEAGLQGFLRINFYLFPNLALGPELVIHQSKECLDNMGEWCREHHAASGLTTRVLQSTTTEKDAEEQLRDLGQATDAASSAPTEIRDPTLGFDPSQFDEIQCSCDLEVESDHDLLIQVINFVKDHVGSQSPLLAGNSVYVDFMFLKLKALLLKEETKDLLQFLLRTLRTQRTRTRRIKISSLKSEVEVKKAPPGQIMKKRPRNLKSIEIKVLKEEFTSLNQTMMVDTTGIENRDLRAQNSNHEGEIESLKIEVAELVNQLAKAKEFENSLNGRNNKQKDITENLLIRFKNLGLGADPAMPKGPSNIPTWKSPVVFVKSKGKAPMFREEDVPSTFKTNKVNDNGERSIPTPSPKQ</sequence>
<comment type="caution">
    <text evidence="3">The sequence shown here is derived from an EMBL/GenBank/DDBJ whole genome shotgun (WGS) entry which is preliminary data.</text>
</comment>
<feature type="region of interest" description="Disordered" evidence="2">
    <location>
        <begin position="406"/>
        <end position="435"/>
    </location>
</feature>
<accession>A0ABR2LFI3</accession>
<name>A0ABR2LFI3_9ASPA</name>
<gene>
    <name evidence="3" type="ORF">KSP40_PGU003763</name>
</gene>
<evidence type="ECO:0000256" key="2">
    <source>
        <dbReference type="SAM" id="MobiDB-lite"/>
    </source>
</evidence>
<evidence type="ECO:0000256" key="1">
    <source>
        <dbReference type="SAM" id="Coils"/>
    </source>
</evidence>
<organism evidence="3 4">
    <name type="scientific">Platanthera guangdongensis</name>
    <dbReference type="NCBI Taxonomy" id="2320717"/>
    <lineage>
        <taxon>Eukaryota</taxon>
        <taxon>Viridiplantae</taxon>
        <taxon>Streptophyta</taxon>
        <taxon>Embryophyta</taxon>
        <taxon>Tracheophyta</taxon>
        <taxon>Spermatophyta</taxon>
        <taxon>Magnoliopsida</taxon>
        <taxon>Liliopsida</taxon>
        <taxon>Asparagales</taxon>
        <taxon>Orchidaceae</taxon>
        <taxon>Orchidoideae</taxon>
        <taxon>Orchideae</taxon>
        <taxon>Orchidinae</taxon>
        <taxon>Platanthera</taxon>
    </lineage>
</organism>